<organism evidence="1 2">
    <name type="scientific">Phreatobacter stygius</name>
    <dbReference type="NCBI Taxonomy" id="1940610"/>
    <lineage>
        <taxon>Bacteria</taxon>
        <taxon>Pseudomonadati</taxon>
        <taxon>Pseudomonadota</taxon>
        <taxon>Alphaproteobacteria</taxon>
        <taxon>Hyphomicrobiales</taxon>
        <taxon>Phreatobacteraceae</taxon>
        <taxon>Phreatobacter</taxon>
    </lineage>
</organism>
<keyword evidence="2" id="KW-1185">Reference proteome</keyword>
<reference evidence="1 2" key="1">
    <citation type="submission" date="2019-04" db="EMBL/GenBank/DDBJ databases">
        <title>Phreatobacter aquaticus sp. nov.</title>
        <authorList>
            <person name="Choi A."/>
        </authorList>
    </citation>
    <scope>NUCLEOTIDE SEQUENCE [LARGE SCALE GENOMIC DNA]</scope>
    <source>
        <strain evidence="1 2">KCTC 52518</strain>
    </source>
</reference>
<dbReference type="Pfam" id="PF03928">
    <property type="entry name" value="HbpS-like"/>
    <property type="match status" value="1"/>
</dbReference>
<dbReference type="InterPro" id="IPR005624">
    <property type="entry name" value="PduO/GlcC-like"/>
</dbReference>
<dbReference type="InterPro" id="IPR052517">
    <property type="entry name" value="GlcG_carb_metab_protein"/>
</dbReference>
<dbReference type="PANTHER" id="PTHR34309:SF1">
    <property type="entry name" value="PROTEIN GLCG"/>
    <property type="match status" value="1"/>
</dbReference>
<accession>A0A4D7BNB1</accession>
<dbReference type="Gene3D" id="3.30.450.150">
    <property type="entry name" value="Haem-degrading domain"/>
    <property type="match status" value="1"/>
</dbReference>
<evidence type="ECO:0000313" key="2">
    <source>
        <dbReference type="Proteomes" id="UP000298781"/>
    </source>
</evidence>
<evidence type="ECO:0000313" key="1">
    <source>
        <dbReference type="EMBL" id="QCI69122.1"/>
    </source>
</evidence>
<dbReference type="EMBL" id="CP039690">
    <property type="protein sequence ID" value="QCI69122.1"/>
    <property type="molecule type" value="Genomic_DNA"/>
</dbReference>
<sequence>MLAASTFAAPAQAQVQRSPYGPPITLDQAKRVVAAAEAEARKNNWTVSIAVVDSGCNLVLLHRIDNSNLGGIAVSQDKANSACLYRASTRGAEQALAQGGLNIRLLALRGMVPLEAGIPIVVNGQQIGSIGVSGVQSNEDGLIAQAGADALK</sequence>
<dbReference type="Proteomes" id="UP000298781">
    <property type="component" value="Chromosome"/>
</dbReference>
<proteinExistence type="predicted"/>
<protein>
    <submittedName>
        <fullName evidence="1">Heme-binding protein</fullName>
    </submittedName>
</protein>
<dbReference type="KEGG" id="pstg:E8M01_09135"/>
<dbReference type="AlphaFoldDB" id="A0A4D7BNB1"/>
<dbReference type="SUPFAM" id="SSF143744">
    <property type="entry name" value="GlcG-like"/>
    <property type="match status" value="1"/>
</dbReference>
<gene>
    <name evidence="1" type="ORF">E8M01_09135</name>
</gene>
<dbReference type="OrthoDB" id="9815788at2"/>
<dbReference type="InterPro" id="IPR038084">
    <property type="entry name" value="PduO/GlcC-like_sf"/>
</dbReference>
<dbReference type="PANTHER" id="PTHR34309">
    <property type="entry name" value="SLR1406 PROTEIN"/>
    <property type="match status" value="1"/>
</dbReference>
<name>A0A4D7BNB1_9HYPH</name>